<sequence length="75" mass="8682">MRLQEAANCEFEVCHINRKKPLPGYDYVEDLDGNLKFSLYFDGGSERKLQIKNLRKDLCKVHTTWSFVAQTLTAS</sequence>
<gene>
    <name evidence="1" type="ORF">KAT72_13540</name>
</gene>
<name>A0ABS5GT65_9GAMM</name>
<dbReference type="Pfam" id="PF17411">
    <property type="entry name" value="SmaI"/>
    <property type="match status" value="1"/>
</dbReference>
<proteinExistence type="predicted"/>
<dbReference type="Proteomes" id="UP000675653">
    <property type="component" value="Unassembled WGS sequence"/>
</dbReference>
<dbReference type="RefSeq" id="WP_212513898.1">
    <property type="nucleotide sequence ID" value="NZ_CAWQDX010000062.1"/>
</dbReference>
<keyword evidence="2" id="KW-1185">Reference proteome</keyword>
<comment type="caution">
    <text evidence="1">The sequence shown here is derived from an EMBL/GenBank/DDBJ whole genome shotgun (WGS) entry which is preliminary data.</text>
</comment>
<accession>A0ABS5GT65</accession>
<evidence type="ECO:0000313" key="2">
    <source>
        <dbReference type="Proteomes" id="UP000675653"/>
    </source>
</evidence>
<protein>
    <submittedName>
        <fullName evidence="1">Uncharacterized protein</fullName>
    </submittedName>
</protein>
<dbReference type="EMBL" id="JAGRZL010000039">
    <property type="protein sequence ID" value="MBR7630012.1"/>
    <property type="molecule type" value="Genomic_DNA"/>
</dbReference>
<organism evidence="1 2">
    <name type="scientific">Aeromonas popoffii</name>
    <dbReference type="NCBI Taxonomy" id="70856"/>
    <lineage>
        <taxon>Bacteria</taxon>
        <taxon>Pseudomonadati</taxon>
        <taxon>Pseudomonadota</taxon>
        <taxon>Gammaproteobacteria</taxon>
        <taxon>Aeromonadales</taxon>
        <taxon>Aeromonadaceae</taxon>
        <taxon>Aeromonas</taxon>
    </lineage>
</organism>
<evidence type="ECO:0000313" key="1">
    <source>
        <dbReference type="EMBL" id="MBR7630012.1"/>
    </source>
</evidence>
<reference evidence="1 2" key="1">
    <citation type="submission" date="2021-04" db="EMBL/GenBank/DDBJ databases">
        <title>Draft Genome of Aeromonas popoffii ID682, isolated from a natural water source in Idaho.</title>
        <authorList>
            <person name="Testerman T."/>
            <person name="Graf J."/>
        </authorList>
    </citation>
    <scope>NUCLEOTIDE SEQUENCE [LARGE SCALE GENOMIC DNA]</scope>
    <source>
        <strain evidence="1 2">ID682</strain>
    </source>
</reference>
<dbReference type="InterPro" id="IPR049519">
    <property type="entry name" value="SmaI"/>
</dbReference>